<feature type="signal peptide" evidence="3">
    <location>
        <begin position="1"/>
        <end position="25"/>
    </location>
</feature>
<dbReference type="PROSITE" id="PS50012">
    <property type="entry name" value="RCC1_3"/>
    <property type="match status" value="14"/>
</dbReference>
<feature type="repeat" description="RCC1" evidence="2">
    <location>
        <begin position="483"/>
        <end position="535"/>
    </location>
</feature>
<dbReference type="InterPro" id="IPR058923">
    <property type="entry name" value="RCC1-like_dom"/>
</dbReference>
<dbReference type="InterPro" id="IPR009091">
    <property type="entry name" value="RCC1/BLIP-II"/>
</dbReference>
<name>A0AAX4P909_9CHLO</name>
<feature type="repeat" description="RCC1" evidence="2">
    <location>
        <begin position="423"/>
        <end position="476"/>
    </location>
</feature>
<feature type="repeat" description="RCC1" evidence="2">
    <location>
        <begin position="370"/>
        <end position="422"/>
    </location>
</feature>
<feature type="chain" id="PRO_5043365733" evidence="3">
    <location>
        <begin position="26"/>
        <end position="802"/>
    </location>
</feature>
<keyword evidence="1" id="KW-0677">Repeat</keyword>
<dbReference type="PROSITE" id="PS00626">
    <property type="entry name" value="RCC1_2"/>
    <property type="match status" value="2"/>
</dbReference>
<feature type="repeat" description="RCC1" evidence="2">
    <location>
        <begin position="264"/>
        <end position="318"/>
    </location>
</feature>
<proteinExistence type="predicted"/>
<dbReference type="Gene3D" id="2.130.10.30">
    <property type="entry name" value="Regulator of chromosome condensation 1/beta-lactamase-inhibitor protein II"/>
    <property type="match status" value="4"/>
</dbReference>
<evidence type="ECO:0000259" key="4">
    <source>
        <dbReference type="Pfam" id="PF25390"/>
    </source>
</evidence>
<keyword evidence="3" id="KW-0732">Signal</keyword>
<feature type="repeat" description="RCC1" evidence="2">
    <location>
        <begin position="587"/>
        <end position="638"/>
    </location>
</feature>
<dbReference type="PANTHER" id="PTHR22870">
    <property type="entry name" value="REGULATOR OF CHROMOSOME CONDENSATION"/>
    <property type="match status" value="1"/>
</dbReference>
<dbReference type="Pfam" id="PF25390">
    <property type="entry name" value="WD40_RLD"/>
    <property type="match status" value="1"/>
</dbReference>
<accession>A0AAX4P909</accession>
<sequence length="802" mass="84530">MSARGLAVLALWAVILGACPSVSLSQAGEEDSSGRERHEIWAWGLNNAGQLGVVDLDTRAEPTLVSVVQGKEVTDLAVGGSDKKESHVLALLHSSKLYSTGDNSHGQLGLGDSLDREGLTPVPRVFSRDFVSVASGEAHSVALTSDGRVFVWGSNAHGQLGLASQTGTTIPDELKDGIFGADQGGGGRKVVGVACGARHSMAWFDDGDLYAWGDNSFGQLGTGNNKAVPGFAKVKLALKPALEGSPIKSISSGGFHNLLLTREGKVYSWGKNDYGQLGLGKSGAAVVSKPSPVKGLGDGLQVTKVTAGQGFSMILGSDGEVVAFGDNSSNQLGPGAGHPHQKEPREMRTDVRFKDLSCGQLHCIAASAEGAVFSWGTDSYGQLGLGSSVRSQAVKKPERVRGIGGIQRVFASATGSYALSSKGELYAWGKNNAGQLGLRATKNSKSEPEVVVKVSDSVQVKSISAGGHAFQYEAHSGVIMSNREVYTWGWNIFAQLGNGDAEVRQGIPRLVPWLGRLNLTSIVCGQFSTAAVTEAGELYMWGSNEAGQLGRGDFSASTSDPIKIPIAGEVKSVSIGYGHVLAVTMDGKVFSWGKNFYGQLGVGDHRDKSTPEAVSHLEGETIVEVSAGQYHSLALTKTGVVYAWGYNRDYELGLNDNMDRVLPQDIPTLKNRKVAQISAGSYHNLALAEDGSLLSWGLNNYGQLGRNADKYGKWPGLVSITDHQGGRKLKGKKIAAGTWHSLAIAENNQVYAWGRCHFGQVGSKCDKSGSGVQTIPVRVIELEDKRVMDIAAGAAHSVAVTA</sequence>
<dbReference type="SUPFAM" id="SSF50985">
    <property type="entry name" value="RCC1/BLIP-II"/>
    <property type="match status" value="3"/>
</dbReference>
<feature type="repeat" description="RCC1" evidence="2">
    <location>
        <begin position="319"/>
        <end position="369"/>
    </location>
</feature>
<feature type="repeat" description="RCC1" evidence="2">
    <location>
        <begin position="95"/>
        <end position="146"/>
    </location>
</feature>
<feature type="repeat" description="RCC1" evidence="2">
    <location>
        <begin position="147"/>
        <end position="206"/>
    </location>
</feature>
<feature type="repeat" description="RCC1" evidence="2">
    <location>
        <begin position="207"/>
        <end position="263"/>
    </location>
</feature>
<feature type="repeat" description="RCC1" evidence="2">
    <location>
        <begin position="691"/>
        <end position="747"/>
    </location>
</feature>
<feature type="repeat" description="RCC1" evidence="2">
    <location>
        <begin position="639"/>
        <end position="690"/>
    </location>
</feature>
<dbReference type="EMBL" id="CP151505">
    <property type="protein sequence ID" value="WZN62045.1"/>
    <property type="molecule type" value="Genomic_DNA"/>
</dbReference>
<organism evidence="5 6">
    <name type="scientific">Chloropicon roscoffensis</name>
    <dbReference type="NCBI Taxonomy" id="1461544"/>
    <lineage>
        <taxon>Eukaryota</taxon>
        <taxon>Viridiplantae</taxon>
        <taxon>Chlorophyta</taxon>
        <taxon>Chloropicophyceae</taxon>
        <taxon>Chloropicales</taxon>
        <taxon>Chloropicaceae</taxon>
        <taxon>Chloropicon</taxon>
    </lineage>
</organism>
<feature type="repeat" description="RCC1" evidence="2">
    <location>
        <begin position="748"/>
        <end position="802"/>
    </location>
</feature>
<gene>
    <name evidence="5" type="ORF">HKI87_05g35810</name>
</gene>
<dbReference type="InterPro" id="IPR000408">
    <property type="entry name" value="Reg_chr_condens"/>
</dbReference>
<dbReference type="PRINTS" id="PR00633">
    <property type="entry name" value="RCCNDNSATION"/>
</dbReference>
<dbReference type="InterPro" id="IPR051210">
    <property type="entry name" value="Ub_ligase/GEF_domain"/>
</dbReference>
<evidence type="ECO:0000313" key="6">
    <source>
        <dbReference type="Proteomes" id="UP001472866"/>
    </source>
</evidence>
<evidence type="ECO:0000256" key="1">
    <source>
        <dbReference type="ARBA" id="ARBA00022737"/>
    </source>
</evidence>
<dbReference type="AlphaFoldDB" id="A0AAX4P909"/>
<evidence type="ECO:0000313" key="5">
    <source>
        <dbReference type="EMBL" id="WZN62045.1"/>
    </source>
</evidence>
<keyword evidence="6" id="KW-1185">Reference proteome</keyword>
<feature type="repeat" description="RCC1" evidence="2">
    <location>
        <begin position="38"/>
        <end position="80"/>
    </location>
</feature>
<dbReference type="PROSITE" id="PS51257">
    <property type="entry name" value="PROKAR_LIPOPROTEIN"/>
    <property type="match status" value="1"/>
</dbReference>
<reference evidence="5 6" key="1">
    <citation type="submission" date="2024-03" db="EMBL/GenBank/DDBJ databases">
        <title>Complete genome sequence of the green alga Chloropicon roscoffensis RCC1871.</title>
        <authorList>
            <person name="Lemieux C."/>
            <person name="Pombert J.-F."/>
            <person name="Otis C."/>
            <person name="Turmel M."/>
        </authorList>
    </citation>
    <scope>NUCLEOTIDE SEQUENCE [LARGE SCALE GENOMIC DNA]</scope>
    <source>
        <strain evidence="5 6">RCC1871</strain>
    </source>
</reference>
<dbReference type="Pfam" id="PF00415">
    <property type="entry name" value="RCC1"/>
    <property type="match status" value="8"/>
</dbReference>
<evidence type="ECO:0000256" key="2">
    <source>
        <dbReference type="PROSITE-ProRule" id="PRU00235"/>
    </source>
</evidence>
<evidence type="ECO:0000256" key="3">
    <source>
        <dbReference type="SAM" id="SignalP"/>
    </source>
</evidence>
<dbReference type="PANTHER" id="PTHR22870:SF408">
    <property type="entry name" value="OS09G0560450 PROTEIN"/>
    <property type="match status" value="1"/>
</dbReference>
<feature type="domain" description="RCC1-like" evidence="4">
    <location>
        <begin position="495"/>
        <end position="801"/>
    </location>
</feature>
<feature type="repeat" description="RCC1" evidence="2">
    <location>
        <begin position="536"/>
        <end position="586"/>
    </location>
</feature>
<protein>
    <submittedName>
        <fullName evidence="5">RCC1-like regulator of chromosome condensation protein</fullName>
    </submittedName>
</protein>
<dbReference type="Proteomes" id="UP001472866">
    <property type="component" value="Chromosome 05"/>
</dbReference>